<evidence type="ECO:0000256" key="2">
    <source>
        <dbReference type="SAM" id="Phobius"/>
    </source>
</evidence>
<feature type="compositionally biased region" description="Low complexity" evidence="1">
    <location>
        <begin position="236"/>
        <end position="249"/>
    </location>
</feature>
<feature type="transmembrane region" description="Helical" evidence="2">
    <location>
        <begin position="42"/>
        <end position="62"/>
    </location>
</feature>
<keyword evidence="2" id="KW-0472">Membrane</keyword>
<comment type="caution">
    <text evidence="3">The sequence shown here is derived from an EMBL/GenBank/DDBJ whole genome shotgun (WGS) entry which is preliminary data.</text>
</comment>
<evidence type="ECO:0000256" key="1">
    <source>
        <dbReference type="SAM" id="MobiDB-lite"/>
    </source>
</evidence>
<keyword evidence="2" id="KW-1133">Transmembrane helix</keyword>
<keyword evidence="4" id="KW-1185">Reference proteome</keyword>
<protein>
    <submittedName>
        <fullName evidence="3">Uncharacterized protein</fullName>
    </submittedName>
</protein>
<organism evidence="3 4">
    <name type="scientific">Pristionchus mayeri</name>
    <dbReference type="NCBI Taxonomy" id="1317129"/>
    <lineage>
        <taxon>Eukaryota</taxon>
        <taxon>Metazoa</taxon>
        <taxon>Ecdysozoa</taxon>
        <taxon>Nematoda</taxon>
        <taxon>Chromadorea</taxon>
        <taxon>Rhabditida</taxon>
        <taxon>Rhabditina</taxon>
        <taxon>Diplogasteromorpha</taxon>
        <taxon>Diplogasteroidea</taxon>
        <taxon>Neodiplogasteridae</taxon>
        <taxon>Pristionchus</taxon>
    </lineage>
</organism>
<sequence>MCSLDFFFKPQEGTSFFSEFFNFGDFRGISCKGSTEQRRETMMLLMVTYGVCAILAFILCYFTNKALKQGQALAMKCDYLERAIIEYDEFCAKRGIRGRAETFVSACTEGFFLDLATTSAWLSVNHLEANIEQVDNADHADLLPMGDDLVEIEQMRREFINIVRKMERENRLPEDYENMMDEQLEPEGAPPAPTPHQLISARMDPTPSAAASRQRSVDAIVTTGLVATTPPPEPQVPTAAAPAAAAAAA</sequence>
<accession>A0AAN5I7J4</accession>
<evidence type="ECO:0000313" key="4">
    <source>
        <dbReference type="Proteomes" id="UP001328107"/>
    </source>
</evidence>
<gene>
    <name evidence="3" type="ORF">PMAYCL1PPCAC_24599</name>
</gene>
<evidence type="ECO:0000313" key="3">
    <source>
        <dbReference type="EMBL" id="GMR54404.1"/>
    </source>
</evidence>
<feature type="non-terminal residue" evidence="3">
    <location>
        <position position="249"/>
    </location>
</feature>
<feature type="region of interest" description="Disordered" evidence="1">
    <location>
        <begin position="225"/>
        <end position="249"/>
    </location>
</feature>
<dbReference type="EMBL" id="BTRK01000005">
    <property type="protein sequence ID" value="GMR54404.1"/>
    <property type="molecule type" value="Genomic_DNA"/>
</dbReference>
<dbReference type="Proteomes" id="UP001328107">
    <property type="component" value="Unassembled WGS sequence"/>
</dbReference>
<proteinExistence type="predicted"/>
<keyword evidence="2" id="KW-0812">Transmembrane</keyword>
<dbReference type="AlphaFoldDB" id="A0AAN5I7J4"/>
<name>A0AAN5I7J4_9BILA</name>
<reference evidence="4" key="1">
    <citation type="submission" date="2022-10" db="EMBL/GenBank/DDBJ databases">
        <title>Genome assembly of Pristionchus species.</title>
        <authorList>
            <person name="Yoshida K."/>
            <person name="Sommer R.J."/>
        </authorList>
    </citation>
    <scope>NUCLEOTIDE SEQUENCE [LARGE SCALE GENOMIC DNA]</scope>
    <source>
        <strain evidence="4">RS5460</strain>
    </source>
</reference>